<dbReference type="OrthoDB" id="9763453at2"/>
<evidence type="ECO:0000259" key="7">
    <source>
        <dbReference type="Pfam" id="PF00155"/>
    </source>
</evidence>
<feature type="domain" description="Aminotransferase class I/classII large" evidence="7">
    <location>
        <begin position="65"/>
        <end position="380"/>
    </location>
</feature>
<evidence type="ECO:0000256" key="1">
    <source>
        <dbReference type="ARBA" id="ARBA00001933"/>
    </source>
</evidence>
<name>A0A1V4DCA9_9ACTN</name>
<sequence length="414" mass="45418">MEGQPHTATKQPLRTSLLMEDIGQALSVQYNNLVYDMKAAGRDIITLSLGEAFFDLPLPAFDGLTTPGLHHYSHSRGLPELRRLLAKYYETRFALPVDPDAEVIVTAGSKAAIHMALMAVLDPGDQVIVPEPYWLSYPAQIRMCRGEPVMVPHDVPVFDFERFITARTRAVIINNPNNPSGHIYTRAELVYLHELADRHGLLLIVDEAYNEFVPPGTEFLAAGALDPDKEHTVTVNSMSKNYGVSGWRIGYLIANQRLTDQVLKINQHLVTCAPTILAAYLAERFDDLLDITRPQIQHTVQLRNRVGTWFTDHGIDTLPGTSTFYLFASLGGSSLDSTEFAGRLLKESAISVVPGIGYGDSCDRYIRVSVGSESEDRIARGVAAIRDLVETTTPAHLTARPGSTSLAGGPNPGV</sequence>
<dbReference type="EC" id="2.6.1.-" evidence="6"/>
<reference evidence="8" key="1">
    <citation type="submission" date="2016-12" db="EMBL/GenBank/DDBJ databases">
        <title>Genome sequence of Streptomyces antioxidans MUSC 164.</title>
        <authorList>
            <person name="Lee L.-H."/>
            <person name="Ser H.-L."/>
        </authorList>
    </citation>
    <scope>NUCLEOTIDE SEQUENCE [LARGE SCALE GENOMIC DNA]</scope>
    <source>
        <strain evidence="8">MUSC 164</strain>
    </source>
</reference>
<dbReference type="GO" id="GO:0006520">
    <property type="term" value="P:amino acid metabolic process"/>
    <property type="evidence" value="ECO:0007669"/>
    <property type="project" value="InterPro"/>
</dbReference>
<keyword evidence="3 6" id="KW-0032">Aminotransferase</keyword>
<dbReference type="CDD" id="cd00609">
    <property type="entry name" value="AAT_like"/>
    <property type="match status" value="1"/>
</dbReference>
<dbReference type="AlphaFoldDB" id="A0A1V4DCA9"/>
<protein>
    <recommendedName>
        <fullName evidence="6">Aminotransferase</fullName>
        <ecNumber evidence="6">2.6.1.-</ecNumber>
    </recommendedName>
</protein>
<dbReference type="Gene3D" id="3.40.640.10">
    <property type="entry name" value="Type I PLP-dependent aspartate aminotransferase-like (Major domain)"/>
    <property type="match status" value="1"/>
</dbReference>
<dbReference type="PRINTS" id="PR00753">
    <property type="entry name" value="ACCSYNTHASE"/>
</dbReference>
<dbReference type="Pfam" id="PF00155">
    <property type="entry name" value="Aminotran_1_2"/>
    <property type="match status" value="1"/>
</dbReference>
<accession>A0A1V4DCA9</accession>
<dbReference type="GO" id="GO:0030170">
    <property type="term" value="F:pyridoxal phosphate binding"/>
    <property type="evidence" value="ECO:0007669"/>
    <property type="project" value="InterPro"/>
</dbReference>
<keyword evidence="5" id="KW-0663">Pyridoxal phosphate</keyword>
<dbReference type="InterPro" id="IPR004838">
    <property type="entry name" value="NHTrfase_class1_PyrdxlP-BS"/>
</dbReference>
<evidence type="ECO:0000256" key="3">
    <source>
        <dbReference type="ARBA" id="ARBA00022576"/>
    </source>
</evidence>
<comment type="caution">
    <text evidence="8">The sequence shown here is derived from an EMBL/GenBank/DDBJ whole genome shotgun (WGS) entry which is preliminary data.</text>
</comment>
<comment type="cofactor">
    <cofactor evidence="1 6">
        <name>pyridoxal 5'-phosphate</name>
        <dbReference type="ChEBI" id="CHEBI:597326"/>
    </cofactor>
</comment>
<evidence type="ECO:0000313" key="9">
    <source>
        <dbReference type="Proteomes" id="UP000033615"/>
    </source>
</evidence>
<dbReference type="InterPro" id="IPR015424">
    <property type="entry name" value="PyrdxlP-dep_Trfase"/>
</dbReference>
<evidence type="ECO:0000313" key="8">
    <source>
        <dbReference type="EMBL" id="OPF83769.1"/>
    </source>
</evidence>
<dbReference type="RefSeq" id="WP_046089773.1">
    <property type="nucleotide sequence ID" value="NZ_LAKD02000004.1"/>
</dbReference>
<evidence type="ECO:0000256" key="4">
    <source>
        <dbReference type="ARBA" id="ARBA00022679"/>
    </source>
</evidence>
<dbReference type="PANTHER" id="PTHR46383:SF2">
    <property type="entry name" value="AMINOTRANSFERASE"/>
    <property type="match status" value="1"/>
</dbReference>
<evidence type="ECO:0000256" key="5">
    <source>
        <dbReference type="ARBA" id="ARBA00022898"/>
    </source>
</evidence>
<proteinExistence type="inferred from homology"/>
<dbReference type="GO" id="GO:0008483">
    <property type="term" value="F:transaminase activity"/>
    <property type="evidence" value="ECO:0007669"/>
    <property type="project" value="UniProtKB-KW"/>
</dbReference>
<dbReference type="PROSITE" id="PS00105">
    <property type="entry name" value="AA_TRANSFER_CLASS_1"/>
    <property type="match status" value="1"/>
</dbReference>
<evidence type="ECO:0000256" key="2">
    <source>
        <dbReference type="ARBA" id="ARBA00007441"/>
    </source>
</evidence>
<organism evidence="8 9">
    <name type="scientific">Streptomyces antioxidans</name>
    <dbReference type="NCBI Taxonomy" id="1507734"/>
    <lineage>
        <taxon>Bacteria</taxon>
        <taxon>Bacillati</taxon>
        <taxon>Actinomycetota</taxon>
        <taxon>Actinomycetes</taxon>
        <taxon>Kitasatosporales</taxon>
        <taxon>Streptomycetaceae</taxon>
        <taxon>Streptomyces</taxon>
    </lineage>
</organism>
<dbReference type="EMBL" id="LAKD02000004">
    <property type="protein sequence ID" value="OPF83769.1"/>
    <property type="molecule type" value="Genomic_DNA"/>
</dbReference>
<dbReference type="InterPro" id="IPR015421">
    <property type="entry name" value="PyrdxlP-dep_Trfase_major"/>
</dbReference>
<dbReference type="SUPFAM" id="SSF53383">
    <property type="entry name" value="PLP-dependent transferases"/>
    <property type="match status" value="1"/>
</dbReference>
<dbReference type="Proteomes" id="UP000033615">
    <property type="component" value="Unassembled WGS sequence"/>
</dbReference>
<dbReference type="InterPro" id="IPR050596">
    <property type="entry name" value="AspAT/PAT-like"/>
</dbReference>
<comment type="similarity">
    <text evidence="2 6">Belongs to the class-I pyridoxal-phosphate-dependent aminotransferase family.</text>
</comment>
<dbReference type="InterPro" id="IPR004839">
    <property type="entry name" value="Aminotransferase_I/II_large"/>
</dbReference>
<gene>
    <name evidence="8" type="ORF">VT50_0202945</name>
</gene>
<evidence type="ECO:0000256" key="6">
    <source>
        <dbReference type="RuleBase" id="RU000481"/>
    </source>
</evidence>
<keyword evidence="4 6" id="KW-0808">Transferase</keyword>
<dbReference type="PANTHER" id="PTHR46383">
    <property type="entry name" value="ASPARTATE AMINOTRANSFERASE"/>
    <property type="match status" value="1"/>
</dbReference>
<keyword evidence="9" id="KW-1185">Reference proteome</keyword>